<dbReference type="Proteomes" id="UP000295375">
    <property type="component" value="Unassembled WGS sequence"/>
</dbReference>
<feature type="transmembrane region" description="Helical" evidence="1">
    <location>
        <begin position="123"/>
        <end position="143"/>
    </location>
</feature>
<dbReference type="EMBL" id="SNYM01000011">
    <property type="protein sequence ID" value="TDQ47118.1"/>
    <property type="molecule type" value="Genomic_DNA"/>
</dbReference>
<proteinExistence type="predicted"/>
<organism evidence="2 3">
    <name type="scientific">Permianibacter aggregans</name>
    <dbReference type="NCBI Taxonomy" id="1510150"/>
    <lineage>
        <taxon>Bacteria</taxon>
        <taxon>Pseudomonadati</taxon>
        <taxon>Pseudomonadota</taxon>
        <taxon>Gammaproteobacteria</taxon>
        <taxon>Pseudomonadales</taxon>
        <taxon>Pseudomonadaceae</taxon>
        <taxon>Permianibacter</taxon>
    </lineage>
</organism>
<evidence type="ECO:0000313" key="3">
    <source>
        <dbReference type="Proteomes" id="UP000295375"/>
    </source>
</evidence>
<feature type="transmembrane region" description="Helical" evidence="1">
    <location>
        <begin position="85"/>
        <end position="103"/>
    </location>
</feature>
<dbReference type="RefSeq" id="WP_133591314.1">
    <property type="nucleotide sequence ID" value="NZ_CP037953.1"/>
</dbReference>
<reference evidence="2 3" key="1">
    <citation type="submission" date="2019-03" db="EMBL/GenBank/DDBJ databases">
        <title>Genomic Encyclopedia of Type Strains, Phase IV (KMG-IV): sequencing the most valuable type-strain genomes for metagenomic binning, comparative biology and taxonomic classification.</title>
        <authorList>
            <person name="Goeker M."/>
        </authorList>
    </citation>
    <scope>NUCLEOTIDE SEQUENCE [LARGE SCALE GENOMIC DNA]</scope>
    <source>
        <strain evidence="2 3">DSM 103792</strain>
    </source>
</reference>
<accession>A0A4R6UJK4</accession>
<comment type="caution">
    <text evidence="2">The sequence shown here is derived from an EMBL/GenBank/DDBJ whole genome shotgun (WGS) entry which is preliminary data.</text>
</comment>
<keyword evidence="1" id="KW-0812">Transmembrane</keyword>
<keyword evidence="1" id="KW-0472">Membrane</keyword>
<dbReference type="InterPro" id="IPR022134">
    <property type="entry name" value="DUF3667"/>
</dbReference>
<feature type="transmembrane region" description="Helical" evidence="1">
    <location>
        <begin position="150"/>
        <end position="174"/>
    </location>
</feature>
<name>A0A4R6UJK4_9GAMM</name>
<dbReference type="Pfam" id="PF12412">
    <property type="entry name" value="DUF3667"/>
    <property type="match status" value="1"/>
</dbReference>
<gene>
    <name evidence="2" type="ORF">EV696_11146</name>
</gene>
<feature type="transmembrane region" description="Helical" evidence="1">
    <location>
        <begin position="213"/>
        <end position="237"/>
    </location>
</feature>
<keyword evidence="3" id="KW-1185">Reference proteome</keyword>
<dbReference type="AlphaFoldDB" id="A0A4R6UJK4"/>
<dbReference type="OrthoDB" id="9814566at2"/>
<evidence type="ECO:0000313" key="2">
    <source>
        <dbReference type="EMBL" id="TDQ47118.1"/>
    </source>
</evidence>
<keyword evidence="1" id="KW-1133">Transmembrane helix</keyword>
<protein>
    <submittedName>
        <fullName evidence="2">Uncharacterized protein DUF3667</fullName>
    </submittedName>
</protein>
<sequence length="245" mass="27619">MNSAEQPVDCPHCGHRIEQRYCPACGEQVAKPLRLAALLPGVLDQLLEFEYPLARTLKALLTKPASLVQRFWAGDRKHFTHPFKLCFWAATIDFALVLALDAGDRLVVGVENADEPLTWLLSFGQYLLFLYLIPTAWLLGRLCQPRVTPLAAYVALLYGFAGVHVLKILIMPFVLLPYDFIFWIYRLVTPAYLGWLLFNLLPAGIFSRLWRTALLYLVFVGFQIAVNSLLITSLRILGIVDAGTQ</sequence>
<evidence type="ECO:0000256" key="1">
    <source>
        <dbReference type="SAM" id="Phobius"/>
    </source>
</evidence>
<feature type="transmembrane region" description="Helical" evidence="1">
    <location>
        <begin position="180"/>
        <end position="201"/>
    </location>
</feature>